<gene>
    <name evidence="1" type="ORF">CRI93_13295</name>
</gene>
<proteinExistence type="predicted"/>
<accession>A0A2H3NIC0</accession>
<evidence type="ECO:0000313" key="1">
    <source>
        <dbReference type="EMBL" id="PEN05184.1"/>
    </source>
</evidence>
<comment type="caution">
    <text evidence="1">The sequence shown here is derived from an EMBL/GenBank/DDBJ whole genome shotgun (WGS) entry which is preliminary data.</text>
</comment>
<organism evidence="1 2">
    <name type="scientific">Longimonas halophila</name>
    <dbReference type="NCBI Taxonomy" id="1469170"/>
    <lineage>
        <taxon>Bacteria</taxon>
        <taxon>Pseudomonadati</taxon>
        <taxon>Rhodothermota</taxon>
        <taxon>Rhodothermia</taxon>
        <taxon>Rhodothermales</taxon>
        <taxon>Salisaetaceae</taxon>
        <taxon>Longimonas</taxon>
    </lineage>
</organism>
<dbReference type="Proteomes" id="UP000221024">
    <property type="component" value="Unassembled WGS sequence"/>
</dbReference>
<protein>
    <submittedName>
        <fullName evidence="1">Uncharacterized protein</fullName>
    </submittedName>
</protein>
<dbReference type="EMBL" id="PDEP01000015">
    <property type="protein sequence ID" value="PEN05184.1"/>
    <property type="molecule type" value="Genomic_DNA"/>
</dbReference>
<dbReference type="RefSeq" id="WP_098063134.1">
    <property type="nucleotide sequence ID" value="NZ_PDEP01000015.1"/>
</dbReference>
<dbReference type="AlphaFoldDB" id="A0A2H3NIC0"/>
<keyword evidence="2" id="KW-1185">Reference proteome</keyword>
<sequence length="75" mass="9060">MFYEEETLYDATDDIMPRFDDPFAYSALDDELLDGGYYDEDDLIDDLEEDFDDFEDEDDDYLYNDDYYEDFDGAF</sequence>
<evidence type="ECO:0000313" key="2">
    <source>
        <dbReference type="Proteomes" id="UP000221024"/>
    </source>
</evidence>
<reference evidence="1 2" key="1">
    <citation type="submission" date="2017-10" db="EMBL/GenBank/DDBJ databases">
        <title>Draft genome of Longimonas halophila.</title>
        <authorList>
            <person name="Goh K.M."/>
            <person name="Shamsir M.S."/>
            <person name="Lim S.W."/>
        </authorList>
    </citation>
    <scope>NUCLEOTIDE SEQUENCE [LARGE SCALE GENOMIC DNA]</scope>
    <source>
        <strain evidence="1 2">KCTC 42399</strain>
    </source>
</reference>
<name>A0A2H3NIC0_9BACT</name>